<proteinExistence type="predicted"/>
<dbReference type="OrthoDB" id="8955704at2759"/>
<accession>A0A437BY39</accession>
<organism evidence="1 2">
    <name type="scientific">Oryzias javanicus</name>
    <name type="common">Javanese ricefish</name>
    <name type="synonym">Aplocheilus javanicus</name>
    <dbReference type="NCBI Taxonomy" id="123683"/>
    <lineage>
        <taxon>Eukaryota</taxon>
        <taxon>Metazoa</taxon>
        <taxon>Chordata</taxon>
        <taxon>Craniata</taxon>
        <taxon>Vertebrata</taxon>
        <taxon>Euteleostomi</taxon>
        <taxon>Actinopterygii</taxon>
        <taxon>Neopterygii</taxon>
        <taxon>Teleostei</taxon>
        <taxon>Neoteleostei</taxon>
        <taxon>Acanthomorphata</taxon>
        <taxon>Ovalentaria</taxon>
        <taxon>Atherinomorphae</taxon>
        <taxon>Beloniformes</taxon>
        <taxon>Adrianichthyidae</taxon>
        <taxon>Oryziinae</taxon>
        <taxon>Oryzias</taxon>
    </lineage>
</organism>
<dbReference type="AlphaFoldDB" id="A0A437BY39"/>
<dbReference type="Proteomes" id="UP000283210">
    <property type="component" value="Unassembled WGS sequence"/>
</dbReference>
<reference evidence="1 2" key="1">
    <citation type="submission" date="2018-11" db="EMBL/GenBank/DDBJ databases">
        <authorList>
            <person name="Lopez-Roques C."/>
            <person name="Donnadieu C."/>
            <person name="Bouchez O."/>
            <person name="Klopp C."/>
            <person name="Cabau C."/>
            <person name="Zahm M."/>
        </authorList>
    </citation>
    <scope>NUCLEOTIDE SEQUENCE [LARGE SCALE GENOMIC DNA]</scope>
    <source>
        <strain evidence="1">RS831</strain>
        <tissue evidence="1">Whole body</tissue>
    </source>
</reference>
<name>A0A437BY39_ORYJA</name>
<protein>
    <submittedName>
        <fullName evidence="1">Uncharacterized protein</fullName>
    </submittedName>
</protein>
<evidence type="ECO:0000313" key="2">
    <source>
        <dbReference type="Proteomes" id="UP000283210"/>
    </source>
</evidence>
<gene>
    <name evidence="1" type="ORF">OJAV_G00236800</name>
</gene>
<sequence length="125" mass="14880">MFRKIESLYEEVQTMSQSQDAILKNQEGYCSWITWNKKPGHRIRKPQLNFQLVRHIPKNLGERLHWKVLPTHHFRTQHNEEVMAAVVQAVKDAEPNWSFHQVRKMFGIGRQSYWCDRHNSPSATV</sequence>
<evidence type="ECO:0000313" key="1">
    <source>
        <dbReference type="EMBL" id="RVE55393.1"/>
    </source>
</evidence>
<keyword evidence="2" id="KW-1185">Reference proteome</keyword>
<reference evidence="1 2" key="2">
    <citation type="submission" date="2019-01" db="EMBL/GenBank/DDBJ databases">
        <title>A chromosome length genome reference of the Java medaka (oryzias javanicus).</title>
        <authorList>
            <person name="Herpin A."/>
            <person name="Takehana Y."/>
            <person name="Naruse K."/>
            <person name="Ansai S."/>
            <person name="Kawaguchi M."/>
        </authorList>
    </citation>
    <scope>NUCLEOTIDE SEQUENCE [LARGE SCALE GENOMIC DNA]</scope>
    <source>
        <strain evidence="1">RS831</strain>
        <tissue evidence="1">Whole body</tissue>
    </source>
</reference>
<dbReference type="EMBL" id="ML136785">
    <property type="protein sequence ID" value="RVE55393.1"/>
    <property type="molecule type" value="Genomic_DNA"/>
</dbReference>